<dbReference type="Ensembl" id="ENSMMDT00005050932.1">
    <property type="protein sequence ID" value="ENSMMDP00005049943.1"/>
    <property type="gene ID" value="ENSMMDG00005022684.1"/>
</dbReference>
<dbReference type="Proteomes" id="UP000472263">
    <property type="component" value="Chromosome 8"/>
</dbReference>
<dbReference type="InParanoid" id="A0A668AFH9"/>
<reference evidence="2" key="3">
    <citation type="submission" date="2025-09" db="UniProtKB">
        <authorList>
            <consortium name="Ensembl"/>
        </authorList>
    </citation>
    <scope>IDENTIFICATION</scope>
</reference>
<feature type="region of interest" description="Disordered" evidence="1">
    <location>
        <begin position="152"/>
        <end position="171"/>
    </location>
</feature>
<accession>A0A668AFH9</accession>
<sequence>MFSCHACSLIFQQTYQDGDPVVVETGSCTLKGFHSPREEKESKDSWCEEICHLVQDSYPVREEEGISERTKVQQPTHHNVGISVEELDEFLQTPEANEIQRRTEIFELSKTKTSSKRQSSCVIPNTERDNGCREDWEGWHVIRLDKGPVVGGKSPCQGHLSQSRDKIGTPEEEEDVVELQTDQVLVVNSFSTVEGCEVLNTDIDYIEIEQRVEKGRHHMPNGSINKTITGVVTHS</sequence>
<protein>
    <submittedName>
        <fullName evidence="2">Uncharacterized protein</fullName>
    </submittedName>
</protein>
<evidence type="ECO:0000313" key="2">
    <source>
        <dbReference type="Ensembl" id="ENSMMDP00005049943.1"/>
    </source>
</evidence>
<keyword evidence="3" id="KW-1185">Reference proteome</keyword>
<evidence type="ECO:0000313" key="3">
    <source>
        <dbReference type="Proteomes" id="UP000472263"/>
    </source>
</evidence>
<reference evidence="2" key="1">
    <citation type="submission" date="2019-06" db="EMBL/GenBank/DDBJ databases">
        <authorList>
            <consortium name="Wellcome Sanger Institute Data Sharing"/>
        </authorList>
    </citation>
    <scope>NUCLEOTIDE SEQUENCE [LARGE SCALE GENOMIC DNA]</scope>
</reference>
<dbReference type="AlphaFoldDB" id="A0A668AFH9"/>
<dbReference type="GeneTree" id="ENSGT00970000193546"/>
<reference evidence="2" key="2">
    <citation type="submission" date="2025-08" db="UniProtKB">
        <authorList>
            <consortium name="Ensembl"/>
        </authorList>
    </citation>
    <scope>IDENTIFICATION</scope>
</reference>
<organism evidence="2 3">
    <name type="scientific">Myripristis murdjan</name>
    <name type="common">pinecone soldierfish</name>
    <dbReference type="NCBI Taxonomy" id="586833"/>
    <lineage>
        <taxon>Eukaryota</taxon>
        <taxon>Metazoa</taxon>
        <taxon>Chordata</taxon>
        <taxon>Craniata</taxon>
        <taxon>Vertebrata</taxon>
        <taxon>Euteleostomi</taxon>
        <taxon>Actinopterygii</taxon>
        <taxon>Neopterygii</taxon>
        <taxon>Teleostei</taxon>
        <taxon>Neoteleostei</taxon>
        <taxon>Acanthomorphata</taxon>
        <taxon>Holocentriformes</taxon>
        <taxon>Holocentridae</taxon>
        <taxon>Myripristis</taxon>
    </lineage>
</organism>
<name>A0A668AFH9_9TELE</name>
<evidence type="ECO:0000256" key="1">
    <source>
        <dbReference type="SAM" id="MobiDB-lite"/>
    </source>
</evidence>
<proteinExistence type="predicted"/>